<dbReference type="InterPro" id="IPR008631">
    <property type="entry name" value="Glycogen_synth"/>
</dbReference>
<evidence type="ECO:0000313" key="3">
    <source>
        <dbReference type="EMBL" id="KAA6348929.1"/>
    </source>
</evidence>
<accession>A0A5J4SRW5</accession>
<evidence type="ECO:0000256" key="1">
    <source>
        <dbReference type="ARBA" id="ARBA00022676"/>
    </source>
</evidence>
<name>A0A5J4SRW5_9ZZZZ</name>
<dbReference type="GO" id="GO:0009011">
    <property type="term" value="F:alpha-1,4-glucan glucosyltransferase (ADP-glucose donor) activity"/>
    <property type="evidence" value="ECO:0007669"/>
    <property type="project" value="UniProtKB-EC"/>
</dbReference>
<proteinExistence type="predicted"/>
<dbReference type="GO" id="GO:0004373">
    <property type="term" value="F:alpha-1,4-glucan glucosyltransferase (UDP-glucose donor) activity"/>
    <property type="evidence" value="ECO:0007669"/>
    <property type="project" value="InterPro"/>
</dbReference>
<dbReference type="PANTHER" id="PTHR10176">
    <property type="entry name" value="GLYCOGEN SYNTHASE"/>
    <property type="match status" value="1"/>
</dbReference>
<comment type="caution">
    <text evidence="3">The sequence shown here is derived from an EMBL/GenBank/DDBJ whole genome shotgun (WGS) entry which is preliminary data.</text>
</comment>
<sequence>MTKRLTPDYIFEVSWEVCNKVGGIYTVLSTRANILQANYRDKIFFIGPDVWYNRDNPLFVESQNLYAKWKQSVFDKDNLSVRIGRWDIPGNPIVILVDFQSFFAQKNDIYAWAWESFQVDSLHAYGDYDEASMFSYAAGRVVESFYQSNLSKEDKVIYHAHEWMTGLGALYIQKTLPQIATIFTTHATSIGRSIAGNDKPLYKYLFAYNGDQMARELNMESKHSIEKQTAWHVDCFTTVSEITGSECKELLDKTPDVILPNGFEDDFVPKGVSFTKKRKEARMLMLNVANKLLGTNWGDDTLIIGISGRYEFKNKGIDVYLESLNRLANNKRLKKNILAFVITPAWVGEARKDLQERLQSKEQSGTSLEIPFITHWLYNLSEDKTLGMLRYLNMSNLPNDKVKVIFIPCYLDGKDGIFNKPYYDLLLGQDLSVYPSYYEPWGYTPLESVAFSVPTITTDLSGFGLWVQQKLENHRGIVDGVEVLHRTDNNYFGIADAIRDTVLSFSSKSDEEITEIRKCASKVAEQALWKRFITHYYKAYDTALRNVVKREEMTNNPKRDTLL</sequence>
<organism evidence="3">
    <name type="scientific">termite gut metagenome</name>
    <dbReference type="NCBI Taxonomy" id="433724"/>
    <lineage>
        <taxon>unclassified sequences</taxon>
        <taxon>metagenomes</taxon>
        <taxon>organismal metagenomes</taxon>
    </lineage>
</organism>
<dbReference type="PANTHER" id="PTHR10176:SF3">
    <property type="entry name" value="GLYCOGEN [STARCH] SYNTHASE"/>
    <property type="match status" value="1"/>
</dbReference>
<protein>
    <submittedName>
        <fullName evidence="3">Glycogen synthase</fullName>
        <ecNumber evidence="3">2.4.1.21</ecNumber>
    </submittedName>
</protein>
<evidence type="ECO:0000256" key="2">
    <source>
        <dbReference type="ARBA" id="ARBA00022679"/>
    </source>
</evidence>
<dbReference type="GO" id="GO:0005737">
    <property type="term" value="C:cytoplasm"/>
    <property type="evidence" value="ECO:0007669"/>
    <property type="project" value="TreeGrafter"/>
</dbReference>
<dbReference type="GO" id="GO:0005978">
    <property type="term" value="P:glycogen biosynthetic process"/>
    <property type="evidence" value="ECO:0007669"/>
    <property type="project" value="InterPro"/>
</dbReference>
<gene>
    <name evidence="3" type="ORF">EZS27_003640</name>
</gene>
<dbReference type="EC" id="2.4.1.21" evidence="3"/>
<keyword evidence="2 3" id="KW-0808">Transferase</keyword>
<keyword evidence="1 3" id="KW-0328">Glycosyltransferase</keyword>
<dbReference type="Pfam" id="PF05693">
    <property type="entry name" value="Glycogen_syn"/>
    <property type="match status" value="2"/>
</dbReference>
<dbReference type="SUPFAM" id="SSF53756">
    <property type="entry name" value="UDP-Glycosyltransferase/glycogen phosphorylase"/>
    <property type="match status" value="1"/>
</dbReference>
<dbReference type="EMBL" id="SNRY01000057">
    <property type="protein sequence ID" value="KAA6348929.1"/>
    <property type="molecule type" value="Genomic_DNA"/>
</dbReference>
<reference evidence="3" key="1">
    <citation type="submission" date="2019-03" db="EMBL/GenBank/DDBJ databases">
        <title>Single cell metagenomics reveals metabolic interactions within the superorganism composed of flagellate Streblomastix strix and complex community of Bacteroidetes bacteria on its surface.</title>
        <authorList>
            <person name="Treitli S.C."/>
            <person name="Kolisko M."/>
            <person name="Husnik F."/>
            <person name="Keeling P."/>
            <person name="Hampl V."/>
        </authorList>
    </citation>
    <scope>NUCLEOTIDE SEQUENCE</scope>
    <source>
        <strain evidence="3">STM</strain>
    </source>
</reference>
<dbReference type="AlphaFoldDB" id="A0A5J4SRW5"/>
<dbReference type="Gene3D" id="3.40.50.2000">
    <property type="entry name" value="Glycogen Phosphorylase B"/>
    <property type="match status" value="2"/>
</dbReference>